<feature type="region of interest" description="Disordered" evidence="1">
    <location>
        <begin position="1"/>
        <end position="22"/>
    </location>
</feature>
<evidence type="ECO:0000313" key="3">
    <source>
        <dbReference type="Proteomes" id="UP000002027"/>
    </source>
</evidence>
<sequence>MYAVGACPGLKPRADNESRLKPAGDGAVGMSGYFVKDHKPAVKCGGLSRRFGIARRQPRAGWVPRRGRDTGWVV</sequence>
<evidence type="ECO:0000256" key="1">
    <source>
        <dbReference type="SAM" id="MobiDB-lite"/>
    </source>
</evidence>
<dbReference type="InParanoid" id="D1CA13"/>
<dbReference type="KEGG" id="sti:Sthe_3256"/>
<dbReference type="EMBL" id="CP001824">
    <property type="protein sequence ID" value="ACZ40656.1"/>
    <property type="molecule type" value="Genomic_DNA"/>
</dbReference>
<name>D1CA13_SPHTD</name>
<protein>
    <submittedName>
        <fullName evidence="2">Uncharacterized protein</fullName>
    </submittedName>
</protein>
<gene>
    <name evidence="2" type="ordered locus">Sthe_3256</name>
</gene>
<accession>D1CA13</accession>
<keyword evidence="3" id="KW-1185">Reference proteome</keyword>
<dbReference type="HOGENOM" id="CLU_2685972_0_0_0"/>
<organism evidence="2 3">
    <name type="scientific">Sphaerobacter thermophilus (strain ATCC 49802 / DSM 20745 / KCCM 41009 / NCIMB 13125 / S 6022)</name>
    <dbReference type="NCBI Taxonomy" id="479434"/>
    <lineage>
        <taxon>Bacteria</taxon>
        <taxon>Pseudomonadati</taxon>
        <taxon>Thermomicrobiota</taxon>
        <taxon>Thermomicrobia</taxon>
        <taxon>Sphaerobacterales</taxon>
        <taxon>Sphaerobacterineae</taxon>
        <taxon>Sphaerobacteraceae</taxon>
        <taxon>Sphaerobacter</taxon>
    </lineage>
</organism>
<feature type="compositionally biased region" description="Basic and acidic residues" evidence="1">
    <location>
        <begin position="12"/>
        <end position="22"/>
    </location>
</feature>
<proteinExistence type="predicted"/>
<dbReference type="AlphaFoldDB" id="D1CA13"/>
<dbReference type="Proteomes" id="UP000002027">
    <property type="component" value="Chromosome 2"/>
</dbReference>
<evidence type="ECO:0000313" key="2">
    <source>
        <dbReference type="EMBL" id="ACZ40656.1"/>
    </source>
</evidence>
<reference evidence="3" key="1">
    <citation type="submission" date="2009-11" db="EMBL/GenBank/DDBJ databases">
        <title>The complete chromosome 2 of Sphaerobacter thermophilus DSM 20745.</title>
        <authorList>
            <person name="Lucas S."/>
            <person name="Copeland A."/>
            <person name="Lapidus A."/>
            <person name="Glavina del Rio T."/>
            <person name="Dalin E."/>
            <person name="Tice H."/>
            <person name="Bruce D."/>
            <person name="Goodwin L."/>
            <person name="Pitluck S."/>
            <person name="Kyrpides N."/>
            <person name="Mavromatis K."/>
            <person name="Ivanova N."/>
            <person name="Mikhailova N."/>
            <person name="LaButti K.M."/>
            <person name="Clum A."/>
            <person name="Sun H.I."/>
            <person name="Brettin T."/>
            <person name="Detter J.C."/>
            <person name="Han C."/>
            <person name="Larimer F."/>
            <person name="Land M."/>
            <person name="Hauser L."/>
            <person name="Markowitz V."/>
            <person name="Cheng J.F."/>
            <person name="Hugenholtz P."/>
            <person name="Woyke T."/>
            <person name="Wu D."/>
            <person name="Steenblock K."/>
            <person name="Schneider S."/>
            <person name="Pukall R."/>
            <person name="Goeker M."/>
            <person name="Klenk H.P."/>
            <person name="Eisen J.A."/>
        </authorList>
    </citation>
    <scope>NUCLEOTIDE SEQUENCE [LARGE SCALE GENOMIC DNA]</scope>
    <source>
        <strain evidence="3">ATCC 49802 / DSM 20745 / S 6022</strain>
    </source>
</reference>
<reference evidence="2 3" key="2">
    <citation type="journal article" date="2010" name="Stand. Genomic Sci.">
        <title>Complete genome sequence of Desulfohalobium retbaense type strain (HR(100)).</title>
        <authorList>
            <person name="Spring S."/>
            <person name="Nolan M."/>
            <person name="Lapidus A."/>
            <person name="Glavina Del Rio T."/>
            <person name="Copeland A."/>
            <person name="Tice H."/>
            <person name="Cheng J.F."/>
            <person name="Lucas S."/>
            <person name="Land M."/>
            <person name="Chen F."/>
            <person name="Bruce D."/>
            <person name="Goodwin L."/>
            <person name="Pitluck S."/>
            <person name="Ivanova N."/>
            <person name="Mavromatis K."/>
            <person name="Mikhailova N."/>
            <person name="Pati A."/>
            <person name="Chen A."/>
            <person name="Palaniappan K."/>
            <person name="Hauser L."/>
            <person name="Chang Y.J."/>
            <person name="Jeffries C.D."/>
            <person name="Munk C."/>
            <person name="Kiss H."/>
            <person name="Chain P."/>
            <person name="Han C."/>
            <person name="Brettin T."/>
            <person name="Detter J.C."/>
            <person name="Schuler E."/>
            <person name="Goker M."/>
            <person name="Rohde M."/>
            <person name="Bristow J."/>
            <person name="Eisen J.A."/>
            <person name="Markowitz V."/>
            <person name="Hugenholtz P."/>
            <person name="Kyrpides N.C."/>
            <person name="Klenk H.P."/>
        </authorList>
    </citation>
    <scope>NUCLEOTIDE SEQUENCE [LARGE SCALE GENOMIC DNA]</scope>
    <source>
        <strain evidence="3">ATCC 49802 / DSM 20745 / S 6022</strain>
    </source>
</reference>